<evidence type="ECO:0000313" key="8">
    <source>
        <dbReference type="EMBL" id="QIN79879.1"/>
    </source>
</evidence>
<feature type="transmembrane region" description="Helical" evidence="6">
    <location>
        <begin position="336"/>
        <end position="355"/>
    </location>
</feature>
<feature type="transmembrane region" description="Helical" evidence="6">
    <location>
        <begin position="46"/>
        <end position="66"/>
    </location>
</feature>
<keyword evidence="9" id="KW-1185">Reference proteome</keyword>
<dbReference type="InterPro" id="IPR050189">
    <property type="entry name" value="MFS_Efflux_Transporters"/>
</dbReference>
<dbReference type="Proteomes" id="UP000502706">
    <property type="component" value="Chromosome"/>
</dbReference>
<dbReference type="GO" id="GO:0005886">
    <property type="term" value="C:plasma membrane"/>
    <property type="evidence" value="ECO:0007669"/>
    <property type="project" value="UniProtKB-SubCell"/>
</dbReference>
<accession>A0A6G8Q073</accession>
<feature type="domain" description="Major facilitator superfamily (MFS) profile" evidence="7">
    <location>
        <begin position="1"/>
        <end position="390"/>
    </location>
</feature>
<feature type="transmembrane region" description="Helical" evidence="6">
    <location>
        <begin position="211"/>
        <end position="231"/>
    </location>
</feature>
<evidence type="ECO:0000256" key="6">
    <source>
        <dbReference type="SAM" id="Phobius"/>
    </source>
</evidence>
<keyword evidence="5 6" id="KW-0472">Membrane</keyword>
<name>A0A6G8Q073_9ACTN</name>
<dbReference type="InterPro" id="IPR020846">
    <property type="entry name" value="MFS_dom"/>
</dbReference>
<dbReference type="PROSITE" id="PS50850">
    <property type="entry name" value="MFS"/>
    <property type="match status" value="1"/>
</dbReference>
<dbReference type="Gene3D" id="1.20.1250.20">
    <property type="entry name" value="MFS general substrate transporter like domains"/>
    <property type="match status" value="2"/>
</dbReference>
<evidence type="ECO:0000256" key="2">
    <source>
        <dbReference type="ARBA" id="ARBA00022475"/>
    </source>
</evidence>
<dbReference type="PANTHER" id="PTHR43124:SF3">
    <property type="entry name" value="CHLORAMPHENICOL EFFLUX PUMP RV0191"/>
    <property type="match status" value="1"/>
</dbReference>
<dbReference type="PANTHER" id="PTHR43124">
    <property type="entry name" value="PURINE EFFLUX PUMP PBUE"/>
    <property type="match status" value="1"/>
</dbReference>
<feature type="transmembrane region" description="Helical" evidence="6">
    <location>
        <begin position="73"/>
        <end position="92"/>
    </location>
</feature>
<protein>
    <submittedName>
        <fullName evidence="8">MFS transporter</fullName>
    </submittedName>
</protein>
<evidence type="ECO:0000256" key="5">
    <source>
        <dbReference type="ARBA" id="ARBA00023136"/>
    </source>
</evidence>
<evidence type="ECO:0000259" key="7">
    <source>
        <dbReference type="PROSITE" id="PS50850"/>
    </source>
</evidence>
<dbReference type="AlphaFoldDB" id="A0A6G8Q073"/>
<dbReference type="GO" id="GO:0022857">
    <property type="term" value="F:transmembrane transporter activity"/>
    <property type="evidence" value="ECO:0007669"/>
    <property type="project" value="InterPro"/>
</dbReference>
<proteinExistence type="predicted"/>
<evidence type="ECO:0000256" key="3">
    <source>
        <dbReference type="ARBA" id="ARBA00022692"/>
    </source>
</evidence>
<gene>
    <name evidence="8" type="ORF">GBA65_16605</name>
</gene>
<dbReference type="InterPro" id="IPR036259">
    <property type="entry name" value="MFS_trans_sf"/>
</dbReference>
<dbReference type="RefSeq" id="WP_166397554.1">
    <property type="nucleotide sequence ID" value="NZ_CP045121.1"/>
</dbReference>
<keyword evidence="3 6" id="KW-0812">Transmembrane</keyword>
<evidence type="ECO:0000313" key="9">
    <source>
        <dbReference type="Proteomes" id="UP000502706"/>
    </source>
</evidence>
<feature type="transmembrane region" description="Helical" evidence="6">
    <location>
        <begin position="163"/>
        <end position="183"/>
    </location>
</feature>
<dbReference type="EMBL" id="CP045121">
    <property type="protein sequence ID" value="QIN79879.1"/>
    <property type="molecule type" value="Genomic_DNA"/>
</dbReference>
<keyword evidence="4 6" id="KW-1133">Transmembrane helix</keyword>
<feature type="transmembrane region" description="Helical" evidence="6">
    <location>
        <begin position="281"/>
        <end position="302"/>
    </location>
</feature>
<evidence type="ECO:0000256" key="4">
    <source>
        <dbReference type="ARBA" id="ARBA00022989"/>
    </source>
</evidence>
<comment type="subcellular location">
    <subcellularLocation>
        <location evidence="1">Cell membrane</location>
        <topology evidence="1">Multi-pass membrane protein</topology>
    </subcellularLocation>
</comment>
<dbReference type="Pfam" id="PF07690">
    <property type="entry name" value="MFS_1"/>
    <property type="match status" value="1"/>
</dbReference>
<dbReference type="InterPro" id="IPR011701">
    <property type="entry name" value="MFS"/>
</dbReference>
<reference evidence="8 9" key="1">
    <citation type="submission" date="2019-10" db="EMBL/GenBank/DDBJ databases">
        <title>Rubrobacter sp nov SCSIO 52915 isolated from a deep-sea sediment in the South China Sea.</title>
        <authorList>
            <person name="Chen R.W."/>
        </authorList>
    </citation>
    <scope>NUCLEOTIDE SEQUENCE [LARGE SCALE GENOMIC DNA]</scope>
    <source>
        <strain evidence="8 9">SCSIO 52915</strain>
    </source>
</reference>
<feature type="transmembrane region" description="Helical" evidence="6">
    <location>
        <begin position="361"/>
        <end position="383"/>
    </location>
</feature>
<feature type="transmembrane region" description="Helical" evidence="6">
    <location>
        <begin position="132"/>
        <end position="157"/>
    </location>
</feature>
<organism evidence="8 9">
    <name type="scientific">Rubrobacter marinus</name>
    <dbReference type="NCBI Taxonomy" id="2653852"/>
    <lineage>
        <taxon>Bacteria</taxon>
        <taxon>Bacillati</taxon>
        <taxon>Actinomycetota</taxon>
        <taxon>Rubrobacteria</taxon>
        <taxon>Rubrobacterales</taxon>
        <taxon>Rubrobacteraceae</taxon>
        <taxon>Rubrobacter</taxon>
    </lineage>
</organism>
<sequence length="393" mass="38773">MKGGLRVGLAGFAATAVAYGPARTGYGLFAPDFREEFGLSTGTVGVIGSGIQAGFLLALLATALLVARLGPRLLVAAGGVSATVGMLLVAFSPNAATLAAGVLVAGMAAGFCWSPYNDLAQRTVRAHSRARVLSVVSTGTTLGIAASGLVALAAVAGGLPWRAAWLVFVVGAVLCAVLNALLLPRMPDGATTRESGAVPGRRPSVGWLSRVGSAPLFVVASSFGAVNAFYWSFNADLVSSAGAPLPNAGPVLYAALGVAGFTGLLTGDLVDRVGLGPTLKLTLLCLGAGAGLLGVAPGSLAVVGASAVLYGAGVMLMSALLSVWSSAVFDERPSEGFTAALIFFGVGGVVGPAALGALGGAFGLGTAFVAAAALILLNLPVTAPKARPAEDSR</sequence>
<feature type="transmembrane region" description="Helical" evidence="6">
    <location>
        <begin position="251"/>
        <end position="269"/>
    </location>
</feature>
<dbReference type="KEGG" id="rmar:GBA65_16605"/>
<dbReference type="SUPFAM" id="SSF103473">
    <property type="entry name" value="MFS general substrate transporter"/>
    <property type="match status" value="1"/>
</dbReference>
<keyword evidence="2" id="KW-1003">Cell membrane</keyword>
<evidence type="ECO:0000256" key="1">
    <source>
        <dbReference type="ARBA" id="ARBA00004651"/>
    </source>
</evidence>
<feature type="transmembrane region" description="Helical" evidence="6">
    <location>
        <begin position="308"/>
        <end position="329"/>
    </location>
</feature>
<feature type="transmembrane region" description="Helical" evidence="6">
    <location>
        <begin position="98"/>
        <end position="120"/>
    </location>
</feature>